<feature type="region of interest" description="Disordered" evidence="1">
    <location>
        <begin position="223"/>
        <end position="247"/>
    </location>
</feature>
<evidence type="ECO:0000256" key="1">
    <source>
        <dbReference type="SAM" id="MobiDB-lite"/>
    </source>
</evidence>
<name>A0AAW0MJW0_9GOBI</name>
<evidence type="ECO:0000313" key="2">
    <source>
        <dbReference type="EMBL" id="KAK7879571.1"/>
    </source>
</evidence>
<organism evidence="2 3">
    <name type="scientific">Mugilogobius chulae</name>
    <name type="common">yellowstripe goby</name>
    <dbReference type="NCBI Taxonomy" id="88201"/>
    <lineage>
        <taxon>Eukaryota</taxon>
        <taxon>Metazoa</taxon>
        <taxon>Chordata</taxon>
        <taxon>Craniata</taxon>
        <taxon>Vertebrata</taxon>
        <taxon>Euteleostomi</taxon>
        <taxon>Actinopterygii</taxon>
        <taxon>Neopterygii</taxon>
        <taxon>Teleostei</taxon>
        <taxon>Neoteleostei</taxon>
        <taxon>Acanthomorphata</taxon>
        <taxon>Gobiaria</taxon>
        <taxon>Gobiiformes</taxon>
        <taxon>Gobioidei</taxon>
        <taxon>Gobiidae</taxon>
        <taxon>Gobionellinae</taxon>
        <taxon>Mugilogobius</taxon>
    </lineage>
</organism>
<accession>A0AAW0MJW0</accession>
<proteinExistence type="predicted"/>
<evidence type="ECO:0000313" key="3">
    <source>
        <dbReference type="Proteomes" id="UP001460270"/>
    </source>
</evidence>
<gene>
    <name evidence="2" type="ORF">WMY93_033717</name>
</gene>
<protein>
    <submittedName>
        <fullName evidence="2">Uncharacterized protein</fullName>
    </submittedName>
</protein>
<dbReference type="EMBL" id="JBBPFD010000239">
    <property type="protein sequence ID" value="KAK7879571.1"/>
    <property type="molecule type" value="Genomic_DNA"/>
</dbReference>
<dbReference type="Proteomes" id="UP001460270">
    <property type="component" value="Unassembled WGS sequence"/>
</dbReference>
<reference evidence="3" key="1">
    <citation type="submission" date="2024-04" db="EMBL/GenBank/DDBJ databases">
        <title>Salinicola lusitanus LLJ914,a marine bacterium isolated from the Okinawa Trough.</title>
        <authorList>
            <person name="Li J."/>
        </authorList>
    </citation>
    <scope>NUCLEOTIDE SEQUENCE [LARGE SCALE GENOMIC DNA]</scope>
</reference>
<keyword evidence="3" id="KW-1185">Reference proteome</keyword>
<comment type="caution">
    <text evidence="2">The sequence shown here is derived from an EMBL/GenBank/DDBJ whole genome shotgun (WGS) entry which is preliminary data.</text>
</comment>
<dbReference type="AlphaFoldDB" id="A0AAW0MJW0"/>
<sequence>MRQPIPYDFWYGMTLQLGRGEYDLSQRRVHAFDEPRKYNARSAKESIALDYLKGAVLKARPTVSQWSLSGGKAVAAVAKNNLVAVLTDGHKTIQATIFEELIPKCREGKTYILDKYAIYRPDTGACFLNLSAKTLFMMTAPMDVPDSLVSEAKALLWPSAQTVAPGMEVLEVYVTMTGTIKEILKTRLVKVRGRDVPLTLIKITDIEKQDEVEICVLGVSVGPTKSTSRTENKCSRWMSESGRRRASPLQFLRS</sequence>